<feature type="coiled-coil region" evidence="1">
    <location>
        <begin position="5"/>
        <end position="54"/>
    </location>
</feature>
<sequence>MRERMDIIESERKQWGDTIQKLKKERLQAAMTTRKKLEEVKVEEVHELTATEEEEKCHVCSQCKFSSKSVIKK</sequence>
<accession>A0AA35SFZ3</accession>
<evidence type="ECO:0000313" key="2">
    <source>
        <dbReference type="EMBL" id="CAI8028473.1"/>
    </source>
</evidence>
<evidence type="ECO:0000256" key="1">
    <source>
        <dbReference type="SAM" id="Coils"/>
    </source>
</evidence>
<keyword evidence="1" id="KW-0175">Coiled coil</keyword>
<protein>
    <submittedName>
        <fullName evidence="2">Uncharacterized protein</fullName>
    </submittedName>
</protein>
<keyword evidence="3" id="KW-1185">Reference proteome</keyword>
<organism evidence="2 3">
    <name type="scientific">Geodia barretti</name>
    <name type="common">Barrett's horny sponge</name>
    <dbReference type="NCBI Taxonomy" id="519541"/>
    <lineage>
        <taxon>Eukaryota</taxon>
        <taxon>Metazoa</taxon>
        <taxon>Porifera</taxon>
        <taxon>Demospongiae</taxon>
        <taxon>Heteroscleromorpha</taxon>
        <taxon>Tetractinellida</taxon>
        <taxon>Astrophorina</taxon>
        <taxon>Geodiidae</taxon>
        <taxon>Geodia</taxon>
    </lineage>
</organism>
<evidence type="ECO:0000313" key="3">
    <source>
        <dbReference type="Proteomes" id="UP001174909"/>
    </source>
</evidence>
<dbReference type="EMBL" id="CASHTH010002337">
    <property type="protein sequence ID" value="CAI8028473.1"/>
    <property type="molecule type" value="Genomic_DNA"/>
</dbReference>
<reference evidence="2" key="1">
    <citation type="submission" date="2023-03" db="EMBL/GenBank/DDBJ databases">
        <authorList>
            <person name="Steffen K."/>
            <person name="Cardenas P."/>
        </authorList>
    </citation>
    <scope>NUCLEOTIDE SEQUENCE</scope>
</reference>
<proteinExistence type="predicted"/>
<dbReference type="Proteomes" id="UP001174909">
    <property type="component" value="Unassembled WGS sequence"/>
</dbReference>
<dbReference type="AlphaFoldDB" id="A0AA35SFZ3"/>
<gene>
    <name evidence="2" type="ORF">GBAR_LOCUS16235</name>
</gene>
<comment type="caution">
    <text evidence="2">The sequence shown here is derived from an EMBL/GenBank/DDBJ whole genome shotgun (WGS) entry which is preliminary data.</text>
</comment>
<name>A0AA35SFZ3_GEOBA</name>